<dbReference type="SUPFAM" id="SSF53335">
    <property type="entry name" value="S-adenosyl-L-methionine-dependent methyltransferases"/>
    <property type="match status" value="1"/>
</dbReference>
<evidence type="ECO:0000259" key="1">
    <source>
        <dbReference type="Pfam" id="PF08484"/>
    </source>
</evidence>
<dbReference type="Pfam" id="PF13412">
    <property type="entry name" value="HTH_24"/>
    <property type="match status" value="1"/>
</dbReference>
<dbReference type="Proteomes" id="UP000269883">
    <property type="component" value="Chromosome"/>
</dbReference>
<protein>
    <submittedName>
        <fullName evidence="2">Regulatory protein IclR</fullName>
    </submittedName>
</protein>
<sequence length="204" mass="22199">MLQHQGRFLRPSTDNRTLSLLETLSEDSAVSQSALGERTGLSGAMVNKYLRELQHQGLIDKRPLNAKSYEYVLTQAGHSQRRELLGEYCAEIVRSYTALKALIGNKLDSLEKSGKQRLVLWGASETCEVVLSAIQNTGLTVLALVDSAPAKHGTMLAGHAILPPDILSSMHCDAVIITSFGKSDDIHAQLKPLAMAHGLEVVRL</sequence>
<dbReference type="EMBL" id="AP017378">
    <property type="protein sequence ID" value="BBD07997.1"/>
    <property type="molecule type" value="Genomic_DNA"/>
</dbReference>
<dbReference type="Gene3D" id="3.40.50.720">
    <property type="entry name" value="NAD(P)-binding Rossmann-like Domain"/>
    <property type="match status" value="1"/>
</dbReference>
<dbReference type="OrthoDB" id="5418770at2"/>
<reference evidence="2 3" key="1">
    <citation type="journal article" date="2018" name="Sci. Adv.">
        <title>Multi-heme cytochromes provide a pathway for survival in energy-limited environments.</title>
        <authorList>
            <person name="Deng X."/>
            <person name="Dohmae N."/>
            <person name="Nealson K.H."/>
            <person name="Hashimoto K."/>
            <person name="Okamoto A."/>
        </authorList>
    </citation>
    <scope>NUCLEOTIDE SEQUENCE [LARGE SCALE GENOMIC DNA]</scope>
    <source>
        <strain evidence="2 3">IS5</strain>
    </source>
</reference>
<evidence type="ECO:0000313" key="2">
    <source>
        <dbReference type="EMBL" id="BBD07997.1"/>
    </source>
</evidence>
<dbReference type="InterPro" id="IPR036390">
    <property type="entry name" value="WH_DNA-bd_sf"/>
</dbReference>
<dbReference type="RefSeq" id="WP_126377735.1">
    <property type="nucleotide sequence ID" value="NZ_AP017378.1"/>
</dbReference>
<dbReference type="Pfam" id="PF08484">
    <property type="entry name" value="Methyltransf_14"/>
    <property type="match status" value="1"/>
</dbReference>
<dbReference type="InterPro" id="IPR013691">
    <property type="entry name" value="MeTrfase_14"/>
</dbReference>
<accession>A0A2Z6AXL7</accession>
<dbReference type="KEGG" id="dfl:DFE_1271"/>
<evidence type="ECO:0000313" key="3">
    <source>
        <dbReference type="Proteomes" id="UP000269883"/>
    </source>
</evidence>
<dbReference type="InterPro" id="IPR029063">
    <property type="entry name" value="SAM-dependent_MTases_sf"/>
</dbReference>
<name>A0A2Z6AXL7_9BACT</name>
<dbReference type="SUPFAM" id="SSF46785">
    <property type="entry name" value="Winged helix' DNA-binding domain"/>
    <property type="match status" value="1"/>
</dbReference>
<feature type="domain" description="C-methyltransferase" evidence="1">
    <location>
        <begin position="99"/>
        <end position="198"/>
    </location>
</feature>
<organism evidence="2 3">
    <name type="scientific">Desulfovibrio ferrophilus</name>
    <dbReference type="NCBI Taxonomy" id="241368"/>
    <lineage>
        <taxon>Bacteria</taxon>
        <taxon>Pseudomonadati</taxon>
        <taxon>Thermodesulfobacteriota</taxon>
        <taxon>Desulfovibrionia</taxon>
        <taxon>Desulfovibrionales</taxon>
        <taxon>Desulfovibrionaceae</taxon>
        <taxon>Desulfovibrio</taxon>
    </lineage>
</organism>
<proteinExistence type="predicted"/>
<keyword evidence="3" id="KW-1185">Reference proteome</keyword>
<dbReference type="InterPro" id="IPR036388">
    <property type="entry name" value="WH-like_DNA-bd_sf"/>
</dbReference>
<gene>
    <name evidence="2" type="ORF">DFE_1271</name>
</gene>
<dbReference type="AlphaFoldDB" id="A0A2Z6AXL7"/>
<dbReference type="Gene3D" id="1.10.10.10">
    <property type="entry name" value="Winged helix-like DNA-binding domain superfamily/Winged helix DNA-binding domain"/>
    <property type="match status" value="1"/>
</dbReference>